<dbReference type="Gene3D" id="3.30.420.10">
    <property type="entry name" value="Ribonuclease H-like superfamily/Ribonuclease H"/>
    <property type="match status" value="1"/>
</dbReference>
<name>A0A0L6UZG6_9BASI</name>
<proteinExistence type="predicted"/>
<comment type="caution">
    <text evidence="2">The sequence shown here is derived from an EMBL/GenBank/DDBJ whole genome shotgun (WGS) entry which is preliminary data.</text>
</comment>
<organism evidence="2 3">
    <name type="scientific">Puccinia sorghi</name>
    <dbReference type="NCBI Taxonomy" id="27349"/>
    <lineage>
        <taxon>Eukaryota</taxon>
        <taxon>Fungi</taxon>
        <taxon>Dikarya</taxon>
        <taxon>Basidiomycota</taxon>
        <taxon>Pucciniomycotina</taxon>
        <taxon>Pucciniomycetes</taxon>
        <taxon>Pucciniales</taxon>
        <taxon>Pucciniaceae</taxon>
        <taxon>Puccinia</taxon>
    </lineage>
</organism>
<keyword evidence="1" id="KW-0812">Transmembrane</keyword>
<reference evidence="2 3" key="1">
    <citation type="submission" date="2015-08" db="EMBL/GenBank/DDBJ databases">
        <title>Next Generation Sequencing and Analysis of the Genome of Puccinia sorghi L Schw, the Causal Agent of Maize Common Rust.</title>
        <authorList>
            <person name="Rochi L."/>
            <person name="Burguener G."/>
            <person name="Darino M."/>
            <person name="Turjanski A."/>
            <person name="Kreff E."/>
            <person name="Dieguez M.J."/>
            <person name="Sacco F."/>
        </authorList>
    </citation>
    <scope>NUCLEOTIDE SEQUENCE [LARGE SCALE GENOMIC DNA]</scope>
    <source>
        <strain evidence="2 3">RO10H11247</strain>
    </source>
</reference>
<evidence type="ECO:0000313" key="3">
    <source>
        <dbReference type="Proteomes" id="UP000037035"/>
    </source>
</evidence>
<feature type="transmembrane region" description="Helical" evidence="1">
    <location>
        <begin position="72"/>
        <end position="92"/>
    </location>
</feature>
<feature type="transmembrane region" description="Helical" evidence="1">
    <location>
        <begin position="98"/>
        <end position="120"/>
    </location>
</feature>
<accession>A0A0L6UZG6</accession>
<keyword evidence="1" id="KW-1133">Transmembrane helix</keyword>
<evidence type="ECO:0008006" key="4">
    <source>
        <dbReference type="Google" id="ProtNLM"/>
    </source>
</evidence>
<dbReference type="VEuPathDB" id="FungiDB:VP01_3097g3"/>
<dbReference type="GO" id="GO:0003676">
    <property type="term" value="F:nucleic acid binding"/>
    <property type="evidence" value="ECO:0007669"/>
    <property type="project" value="InterPro"/>
</dbReference>
<evidence type="ECO:0000313" key="2">
    <source>
        <dbReference type="EMBL" id="KNZ53936.1"/>
    </source>
</evidence>
<evidence type="ECO:0000256" key="1">
    <source>
        <dbReference type="SAM" id="Phobius"/>
    </source>
</evidence>
<dbReference type="AlphaFoldDB" id="A0A0L6UZG6"/>
<dbReference type="EMBL" id="LAVV01008054">
    <property type="protein sequence ID" value="KNZ53936.1"/>
    <property type="molecule type" value="Genomic_DNA"/>
</dbReference>
<sequence>MGHIKSQLSTWDGRLFLFLVCDNTCIHQGPRAQHLFNEAGFLLVYLPPYFTEINPIDLCFVRITCSRGMLHALVFLFLSVCWIIFFHLIHNMLCSNEILILLNSIPLLHLGCQMGTLIHIGSDSHPKPSL</sequence>
<dbReference type="OrthoDB" id="2266637at2759"/>
<dbReference type="Proteomes" id="UP000037035">
    <property type="component" value="Unassembled WGS sequence"/>
</dbReference>
<protein>
    <recommendedName>
        <fullName evidence="4">Tc1-like transposase DDE domain-containing protein</fullName>
    </recommendedName>
</protein>
<gene>
    <name evidence="2" type="ORF">VP01_3097g3</name>
</gene>
<keyword evidence="3" id="KW-1185">Reference proteome</keyword>
<keyword evidence="1" id="KW-0472">Membrane</keyword>
<dbReference type="InterPro" id="IPR036397">
    <property type="entry name" value="RNaseH_sf"/>
</dbReference>